<dbReference type="SUPFAM" id="SSF53335">
    <property type="entry name" value="S-adenosyl-L-methionine-dependent methyltransferases"/>
    <property type="match status" value="1"/>
</dbReference>
<dbReference type="GO" id="GO:0009307">
    <property type="term" value="P:DNA restriction-modification system"/>
    <property type="evidence" value="ECO:0007669"/>
    <property type="project" value="UniProtKB-KW"/>
</dbReference>
<protein>
    <recommendedName>
        <fullName evidence="2">site-specific DNA-methyltransferase (cytosine-N(4)-specific)</fullName>
        <ecNumber evidence="2">2.1.1.113</ecNumber>
    </recommendedName>
</protein>
<evidence type="ECO:0000256" key="7">
    <source>
        <dbReference type="ARBA" id="ARBA00023125"/>
    </source>
</evidence>
<evidence type="ECO:0000313" key="10">
    <source>
        <dbReference type="EMBL" id="KAA6351607.1"/>
    </source>
</evidence>
<evidence type="ECO:0000256" key="2">
    <source>
        <dbReference type="ARBA" id="ARBA00012185"/>
    </source>
</evidence>
<sequence length="137" mass="15848">MTDTRLNTIICGDCLDIMKEIPSNSIDLVVTSPPYNLKNSTGNGMKSCTKSGKWAGAALQNGYTHHDDCMPHSKYVEWQRNCLSEMFRLIKEDGAIFYKCICSWENGEFSKYKFENIKIMMLIRKLREKGRTRYRTS</sequence>
<evidence type="ECO:0000256" key="6">
    <source>
        <dbReference type="ARBA" id="ARBA00022747"/>
    </source>
</evidence>
<keyword evidence="6" id="KW-0680">Restriction system</keyword>
<dbReference type="AlphaFoldDB" id="A0A5J4T017"/>
<dbReference type="InterPro" id="IPR029063">
    <property type="entry name" value="SAM-dependent_MTases_sf"/>
</dbReference>
<keyword evidence="3 10" id="KW-0489">Methyltransferase</keyword>
<dbReference type="InterPro" id="IPR017985">
    <property type="entry name" value="MeTrfase_CN4_CS"/>
</dbReference>
<dbReference type="EMBL" id="SNRY01000011">
    <property type="protein sequence ID" value="KAA6351658.1"/>
    <property type="molecule type" value="Genomic_DNA"/>
</dbReference>
<dbReference type="EC" id="2.1.1.113" evidence="2"/>
<feature type="domain" description="DNA methylase N-4/N-6" evidence="9">
    <location>
        <begin position="26"/>
        <end position="100"/>
    </location>
</feature>
<evidence type="ECO:0000256" key="8">
    <source>
        <dbReference type="ARBA" id="ARBA00049120"/>
    </source>
</evidence>
<reference evidence="10" key="1">
    <citation type="submission" date="2019-03" db="EMBL/GenBank/DDBJ databases">
        <title>Single cell metagenomics reveals metabolic interactions within the superorganism composed of flagellate Streblomastix strix and complex community of Bacteroidetes bacteria on its surface.</title>
        <authorList>
            <person name="Treitli S.C."/>
            <person name="Kolisko M."/>
            <person name="Husnik F."/>
            <person name="Keeling P."/>
            <person name="Hampl V."/>
        </authorList>
    </citation>
    <scope>NUCLEOTIDE SEQUENCE</scope>
    <source>
        <strain evidence="10">STM</strain>
    </source>
</reference>
<organism evidence="10">
    <name type="scientific">termite gut metagenome</name>
    <dbReference type="NCBI Taxonomy" id="433724"/>
    <lineage>
        <taxon>unclassified sequences</taxon>
        <taxon>metagenomes</taxon>
        <taxon>organismal metagenomes</taxon>
    </lineage>
</organism>
<comment type="caution">
    <text evidence="10">The sequence shown here is derived from an EMBL/GenBank/DDBJ whole genome shotgun (WGS) entry which is preliminary data.</text>
</comment>
<dbReference type="GO" id="GO:0032259">
    <property type="term" value="P:methylation"/>
    <property type="evidence" value="ECO:0007669"/>
    <property type="project" value="UniProtKB-KW"/>
</dbReference>
<comment type="similarity">
    <text evidence="1">Belongs to the N(4)/N(6)-methyltransferase family. N(4) subfamily.</text>
</comment>
<evidence type="ECO:0000259" key="9">
    <source>
        <dbReference type="Pfam" id="PF01555"/>
    </source>
</evidence>
<dbReference type="GO" id="GO:0003677">
    <property type="term" value="F:DNA binding"/>
    <property type="evidence" value="ECO:0007669"/>
    <property type="project" value="UniProtKB-KW"/>
</dbReference>
<evidence type="ECO:0000256" key="4">
    <source>
        <dbReference type="ARBA" id="ARBA00022679"/>
    </source>
</evidence>
<proteinExistence type="inferred from homology"/>
<dbReference type="PROSITE" id="PS00093">
    <property type="entry name" value="N4_MTASE"/>
    <property type="match status" value="1"/>
</dbReference>
<keyword evidence="5" id="KW-0949">S-adenosyl-L-methionine</keyword>
<gene>
    <name evidence="10" type="ORF">EZS27_000998</name>
    <name evidence="11" type="ORF">EZS27_001049</name>
</gene>
<keyword evidence="7" id="KW-0238">DNA-binding</keyword>
<dbReference type="GO" id="GO:0008170">
    <property type="term" value="F:N-methyltransferase activity"/>
    <property type="evidence" value="ECO:0007669"/>
    <property type="project" value="InterPro"/>
</dbReference>
<accession>A0A5J4T017</accession>
<dbReference type="Gene3D" id="3.40.50.150">
    <property type="entry name" value="Vaccinia Virus protein VP39"/>
    <property type="match status" value="1"/>
</dbReference>
<comment type="catalytic activity">
    <reaction evidence="8">
        <text>a 2'-deoxycytidine in DNA + S-adenosyl-L-methionine = an N(4)-methyl-2'-deoxycytidine in DNA + S-adenosyl-L-homocysteine + H(+)</text>
        <dbReference type="Rhea" id="RHEA:16857"/>
        <dbReference type="Rhea" id="RHEA-COMP:11369"/>
        <dbReference type="Rhea" id="RHEA-COMP:13674"/>
        <dbReference type="ChEBI" id="CHEBI:15378"/>
        <dbReference type="ChEBI" id="CHEBI:57856"/>
        <dbReference type="ChEBI" id="CHEBI:59789"/>
        <dbReference type="ChEBI" id="CHEBI:85452"/>
        <dbReference type="ChEBI" id="CHEBI:137933"/>
        <dbReference type="EC" id="2.1.1.113"/>
    </reaction>
</comment>
<evidence type="ECO:0000256" key="5">
    <source>
        <dbReference type="ARBA" id="ARBA00022691"/>
    </source>
</evidence>
<evidence type="ECO:0000256" key="3">
    <source>
        <dbReference type="ARBA" id="ARBA00022603"/>
    </source>
</evidence>
<dbReference type="EMBL" id="SNRY01000011">
    <property type="protein sequence ID" value="KAA6351607.1"/>
    <property type="molecule type" value="Genomic_DNA"/>
</dbReference>
<evidence type="ECO:0000313" key="11">
    <source>
        <dbReference type="EMBL" id="KAA6351658.1"/>
    </source>
</evidence>
<name>A0A5J4T017_9ZZZZ</name>
<evidence type="ECO:0000256" key="1">
    <source>
        <dbReference type="ARBA" id="ARBA00010203"/>
    </source>
</evidence>
<dbReference type="Pfam" id="PF01555">
    <property type="entry name" value="N6_N4_Mtase"/>
    <property type="match status" value="1"/>
</dbReference>
<dbReference type="GO" id="GO:0015667">
    <property type="term" value="F:site-specific DNA-methyltransferase (cytosine-N4-specific) activity"/>
    <property type="evidence" value="ECO:0007669"/>
    <property type="project" value="UniProtKB-EC"/>
</dbReference>
<keyword evidence="4 10" id="KW-0808">Transferase</keyword>
<dbReference type="InterPro" id="IPR002941">
    <property type="entry name" value="DNA_methylase_N4/N6"/>
</dbReference>